<accession>A0ABT8AFS5</accession>
<keyword evidence="5 6" id="KW-0472">Membrane</keyword>
<evidence type="ECO:0000256" key="7">
    <source>
        <dbReference type="SAM" id="SignalP"/>
    </source>
</evidence>
<evidence type="ECO:0000313" key="9">
    <source>
        <dbReference type="EMBL" id="MDN3568525.1"/>
    </source>
</evidence>
<dbReference type="InterPro" id="IPR014710">
    <property type="entry name" value="RmlC-like_jellyroll"/>
</dbReference>
<evidence type="ECO:0000259" key="8">
    <source>
        <dbReference type="PROSITE" id="PS50042"/>
    </source>
</evidence>
<keyword evidence="2" id="KW-1003">Cell membrane</keyword>
<dbReference type="InterPro" id="IPR010920">
    <property type="entry name" value="LSM_dom_sf"/>
</dbReference>
<name>A0ABT8AFS5_9PROT</name>
<dbReference type="InterPro" id="IPR011066">
    <property type="entry name" value="MscS_channel_C_sf"/>
</dbReference>
<dbReference type="Proteomes" id="UP001529369">
    <property type="component" value="Unassembled WGS sequence"/>
</dbReference>
<dbReference type="Pfam" id="PF00924">
    <property type="entry name" value="MS_channel_2nd"/>
    <property type="match status" value="1"/>
</dbReference>
<protein>
    <submittedName>
        <fullName evidence="9">Mechanosensitive ion channel family protein</fullName>
    </submittedName>
</protein>
<evidence type="ECO:0000256" key="4">
    <source>
        <dbReference type="ARBA" id="ARBA00022989"/>
    </source>
</evidence>
<gene>
    <name evidence="9" type="ORF">QWZ14_29460</name>
</gene>
<dbReference type="Pfam" id="PF00027">
    <property type="entry name" value="cNMP_binding"/>
    <property type="match status" value="1"/>
</dbReference>
<reference evidence="10" key="1">
    <citation type="journal article" date="2019" name="Int. J. Syst. Evol. Microbiol.">
        <title>The Global Catalogue of Microorganisms (GCM) 10K type strain sequencing project: providing services to taxonomists for standard genome sequencing and annotation.</title>
        <authorList>
            <consortium name="The Broad Institute Genomics Platform"/>
            <consortium name="The Broad Institute Genome Sequencing Center for Infectious Disease"/>
            <person name="Wu L."/>
            <person name="Ma J."/>
        </authorList>
    </citation>
    <scope>NUCLEOTIDE SEQUENCE [LARGE SCALE GENOMIC DNA]</scope>
    <source>
        <strain evidence="10">CECT 7131</strain>
    </source>
</reference>
<dbReference type="SMART" id="SM00100">
    <property type="entry name" value="cNMP"/>
    <property type="match status" value="1"/>
</dbReference>
<dbReference type="PANTHER" id="PTHR30566">
    <property type="entry name" value="YNAI-RELATED MECHANOSENSITIVE ION CHANNEL"/>
    <property type="match status" value="1"/>
</dbReference>
<dbReference type="SUPFAM" id="SSF82689">
    <property type="entry name" value="Mechanosensitive channel protein MscS (YggB), C-terminal domain"/>
    <property type="match status" value="1"/>
</dbReference>
<dbReference type="EMBL" id="JAUFPN010000280">
    <property type="protein sequence ID" value="MDN3568525.1"/>
    <property type="molecule type" value="Genomic_DNA"/>
</dbReference>
<feature type="transmembrane region" description="Helical" evidence="6">
    <location>
        <begin position="69"/>
        <end position="89"/>
    </location>
</feature>
<comment type="subcellular location">
    <subcellularLocation>
        <location evidence="1">Cell membrane</location>
        <topology evidence="1">Multi-pass membrane protein</topology>
    </subcellularLocation>
</comment>
<dbReference type="SUPFAM" id="SSF50182">
    <property type="entry name" value="Sm-like ribonucleoproteins"/>
    <property type="match status" value="1"/>
</dbReference>
<dbReference type="Gene3D" id="1.10.287.1260">
    <property type="match status" value="1"/>
</dbReference>
<feature type="chain" id="PRO_5046430819" evidence="7">
    <location>
        <begin position="27"/>
        <end position="455"/>
    </location>
</feature>
<dbReference type="RefSeq" id="WP_290320634.1">
    <property type="nucleotide sequence ID" value="NZ_JAUFPN010000280.1"/>
</dbReference>
<organism evidence="9 10">
    <name type="scientific">Paeniroseomonas aquatica</name>
    <dbReference type="NCBI Taxonomy" id="373043"/>
    <lineage>
        <taxon>Bacteria</taxon>
        <taxon>Pseudomonadati</taxon>
        <taxon>Pseudomonadota</taxon>
        <taxon>Alphaproteobacteria</taxon>
        <taxon>Acetobacterales</taxon>
        <taxon>Acetobacteraceae</taxon>
        <taxon>Paeniroseomonas</taxon>
    </lineage>
</organism>
<evidence type="ECO:0000256" key="3">
    <source>
        <dbReference type="ARBA" id="ARBA00022692"/>
    </source>
</evidence>
<evidence type="ECO:0000256" key="2">
    <source>
        <dbReference type="ARBA" id="ARBA00022475"/>
    </source>
</evidence>
<proteinExistence type="predicted"/>
<evidence type="ECO:0000313" key="10">
    <source>
        <dbReference type="Proteomes" id="UP001529369"/>
    </source>
</evidence>
<evidence type="ECO:0000256" key="6">
    <source>
        <dbReference type="SAM" id="Phobius"/>
    </source>
</evidence>
<keyword evidence="10" id="KW-1185">Reference proteome</keyword>
<feature type="transmembrane region" description="Helical" evidence="6">
    <location>
        <begin position="95"/>
        <end position="113"/>
    </location>
</feature>
<dbReference type="InterPro" id="IPR000595">
    <property type="entry name" value="cNMP-bd_dom"/>
</dbReference>
<feature type="domain" description="Cyclic nucleotide-binding" evidence="8">
    <location>
        <begin position="301"/>
        <end position="401"/>
    </location>
</feature>
<feature type="signal peptide" evidence="7">
    <location>
        <begin position="1"/>
        <end position="26"/>
    </location>
</feature>
<comment type="caution">
    <text evidence="9">The sequence shown here is derived from an EMBL/GenBank/DDBJ whole genome shotgun (WGS) entry which is preliminary data.</text>
</comment>
<dbReference type="PANTHER" id="PTHR30566:SF25">
    <property type="entry name" value="INNER MEMBRANE PROTEIN"/>
    <property type="match status" value="1"/>
</dbReference>
<keyword evidence="7" id="KW-0732">Signal</keyword>
<dbReference type="PRINTS" id="PR00103">
    <property type="entry name" value="CAMPKINASE"/>
</dbReference>
<dbReference type="SUPFAM" id="SSF51206">
    <property type="entry name" value="cAMP-binding domain-like"/>
    <property type="match status" value="1"/>
</dbReference>
<dbReference type="InterPro" id="IPR018488">
    <property type="entry name" value="cNMP-bd_CS"/>
</dbReference>
<evidence type="ECO:0000256" key="5">
    <source>
        <dbReference type="ARBA" id="ARBA00023136"/>
    </source>
</evidence>
<dbReference type="PROSITE" id="PS50042">
    <property type="entry name" value="CNMP_BINDING_3"/>
    <property type="match status" value="1"/>
</dbReference>
<dbReference type="InterPro" id="IPR018490">
    <property type="entry name" value="cNMP-bd_dom_sf"/>
</dbReference>
<dbReference type="Gene3D" id="2.30.30.60">
    <property type="match status" value="1"/>
</dbReference>
<sequence>MRQPSLRPVLGPAALCASAFALQALAPGAATVAGVAAWLGLAWTAARVFDLLLLRAAWAARRPLPYPRLLGDLVRGACFGAAGIAILLLVFDRPALGLVTTSGVAIAVVGFALRNIISDLFSGLALGIDAPYRIGDWIETAEGSAGRVTELSWRTTRLVTRDGVAVVVPNGLIAAHRLVNWGAGEGGRYRATLRVTLDAGLPPARARRLLLAAALDAGRRWPGLAPDVLLQDLAEGQATWLLRFGVADHGREAATRDGVAEAVLRALQGAGIAPAGPLRALRRAPATAAPDAAALLGGLPLFHDFSAAERQELAAAMRPLTLPAGTAVVREGEPGESLFVLAEGALEVRVAAVEAAVDLLLPGAVFGEMSLLTGQPRSSTVLAASEAVVFEIGRAQLDPILRRRPALAEGLAAMMAARQAHNAAARLPAGAAGPQPAARGELLRRLRIFFSLEHH</sequence>
<dbReference type="Gene3D" id="2.60.120.10">
    <property type="entry name" value="Jelly Rolls"/>
    <property type="match status" value="1"/>
</dbReference>
<dbReference type="CDD" id="cd00038">
    <property type="entry name" value="CAP_ED"/>
    <property type="match status" value="1"/>
</dbReference>
<dbReference type="InterPro" id="IPR006685">
    <property type="entry name" value="MscS_channel_2nd"/>
</dbReference>
<keyword evidence="3 6" id="KW-0812">Transmembrane</keyword>
<dbReference type="PROSITE" id="PS00888">
    <property type="entry name" value="CNMP_BINDING_1"/>
    <property type="match status" value="1"/>
</dbReference>
<keyword evidence="4 6" id="KW-1133">Transmembrane helix</keyword>
<dbReference type="InterPro" id="IPR023408">
    <property type="entry name" value="MscS_beta-dom_sf"/>
</dbReference>
<evidence type="ECO:0000256" key="1">
    <source>
        <dbReference type="ARBA" id="ARBA00004651"/>
    </source>
</evidence>